<keyword evidence="5" id="KW-1185">Reference proteome</keyword>
<organism evidence="4 5">
    <name type="scientific">Aspergillus nanangensis</name>
    <dbReference type="NCBI Taxonomy" id="2582783"/>
    <lineage>
        <taxon>Eukaryota</taxon>
        <taxon>Fungi</taxon>
        <taxon>Dikarya</taxon>
        <taxon>Ascomycota</taxon>
        <taxon>Pezizomycotina</taxon>
        <taxon>Eurotiomycetes</taxon>
        <taxon>Eurotiomycetidae</taxon>
        <taxon>Eurotiales</taxon>
        <taxon>Aspergillaceae</taxon>
        <taxon>Aspergillus</taxon>
        <taxon>Aspergillus subgen. Circumdati</taxon>
    </lineage>
</organism>
<dbReference type="NCBIfam" id="NF005559">
    <property type="entry name" value="PRK07231.1"/>
    <property type="match status" value="1"/>
</dbReference>
<dbReference type="EMBL" id="VCAU01000261">
    <property type="protein sequence ID" value="KAF9882621.1"/>
    <property type="molecule type" value="Genomic_DNA"/>
</dbReference>
<keyword evidence="2" id="KW-0521">NADP</keyword>
<dbReference type="PANTHER" id="PTHR43639">
    <property type="entry name" value="OXIDOREDUCTASE, SHORT-CHAIN DEHYDROGENASE/REDUCTASE FAMILY (AFU_ORTHOLOGUE AFUA_5G02870)"/>
    <property type="match status" value="1"/>
</dbReference>
<dbReference type="Gene3D" id="3.40.50.720">
    <property type="entry name" value="NAD(P)-binding Rossmann-like Domain"/>
    <property type="match status" value="1"/>
</dbReference>
<dbReference type="PRINTS" id="PR00081">
    <property type="entry name" value="GDHRDH"/>
</dbReference>
<dbReference type="InterPro" id="IPR036291">
    <property type="entry name" value="NAD(P)-bd_dom_sf"/>
</dbReference>
<sequence length="256" mass="26798">MASTQGQLAGKVAVVTGAASGFGLATAKLFIAEGANVVAVDMNADALQKVFDNPTKSLATVVADVTSSADWDRVINTAESKFGSLDILINNAGTSYRNKPTLDVTENEFDRVMNVNLKSIYIGIHKIIPLMQKRGGGSIVNIASIGATRPRPGLVWYNASKAAVSNATKGLAAEFGKDNIRLNAVCPLLSATGLFETFVGVPYTEDNMKKFLHNVPLGRLCAADDIANACLYLSGPMGNFISGVTLNVDGGRSVGA</sequence>
<dbReference type="Proteomes" id="UP001194746">
    <property type="component" value="Unassembled WGS sequence"/>
</dbReference>
<comment type="caution">
    <text evidence="4">The sequence shown here is derived from an EMBL/GenBank/DDBJ whole genome shotgun (WGS) entry which is preliminary data.</text>
</comment>
<dbReference type="FunFam" id="3.40.50.720:FF:000084">
    <property type="entry name" value="Short-chain dehydrogenase reductase"/>
    <property type="match status" value="1"/>
</dbReference>
<comment type="similarity">
    <text evidence="1">Belongs to the short-chain dehydrogenases/reductases (SDR) family.</text>
</comment>
<dbReference type="SUPFAM" id="SSF51735">
    <property type="entry name" value="NAD(P)-binding Rossmann-fold domains"/>
    <property type="match status" value="1"/>
</dbReference>
<accession>A0AAD4CA28</accession>
<evidence type="ECO:0000256" key="3">
    <source>
        <dbReference type="ARBA" id="ARBA00023002"/>
    </source>
</evidence>
<dbReference type="GO" id="GO:0016491">
    <property type="term" value="F:oxidoreductase activity"/>
    <property type="evidence" value="ECO:0007669"/>
    <property type="project" value="UniProtKB-KW"/>
</dbReference>
<evidence type="ECO:0000256" key="1">
    <source>
        <dbReference type="ARBA" id="ARBA00006484"/>
    </source>
</evidence>
<dbReference type="PRINTS" id="PR00080">
    <property type="entry name" value="SDRFAMILY"/>
</dbReference>
<proteinExistence type="inferred from homology"/>
<gene>
    <name evidence="4" type="ORF">FE257_005955</name>
</gene>
<reference evidence="4" key="2">
    <citation type="submission" date="2020-02" db="EMBL/GenBank/DDBJ databases">
        <authorList>
            <person name="Gilchrist C.L.M."/>
            <person name="Chooi Y.-H."/>
        </authorList>
    </citation>
    <scope>NUCLEOTIDE SEQUENCE</scope>
    <source>
        <strain evidence="4">MST-FP2251</strain>
    </source>
</reference>
<reference evidence="4" key="1">
    <citation type="journal article" date="2019" name="Beilstein J. Org. Chem.">
        <title>Nanangenines: drimane sesquiterpenoids as the dominant metabolite cohort of a novel Australian fungus, Aspergillus nanangensis.</title>
        <authorList>
            <person name="Lacey H.J."/>
            <person name="Gilchrist C.L.M."/>
            <person name="Crombie A."/>
            <person name="Kalaitzis J.A."/>
            <person name="Vuong D."/>
            <person name="Rutledge P.J."/>
            <person name="Turner P."/>
            <person name="Pitt J.I."/>
            <person name="Lacey E."/>
            <person name="Chooi Y.H."/>
            <person name="Piggott A.M."/>
        </authorList>
    </citation>
    <scope>NUCLEOTIDE SEQUENCE</scope>
    <source>
        <strain evidence="4">MST-FP2251</strain>
    </source>
</reference>
<dbReference type="InterPro" id="IPR002347">
    <property type="entry name" value="SDR_fam"/>
</dbReference>
<keyword evidence="3" id="KW-0560">Oxidoreductase</keyword>
<dbReference type="PANTHER" id="PTHR43639:SF1">
    <property type="entry name" value="SHORT-CHAIN DEHYDROGENASE_REDUCTASE FAMILY PROTEIN"/>
    <property type="match status" value="1"/>
</dbReference>
<evidence type="ECO:0000256" key="2">
    <source>
        <dbReference type="ARBA" id="ARBA00022857"/>
    </source>
</evidence>
<name>A0AAD4CA28_ASPNN</name>
<dbReference type="AlphaFoldDB" id="A0AAD4CA28"/>
<dbReference type="Pfam" id="PF13561">
    <property type="entry name" value="adh_short_C2"/>
    <property type="match status" value="1"/>
</dbReference>
<evidence type="ECO:0000313" key="5">
    <source>
        <dbReference type="Proteomes" id="UP001194746"/>
    </source>
</evidence>
<protein>
    <submittedName>
        <fullName evidence="4">Uncharacterized protein</fullName>
    </submittedName>
</protein>
<evidence type="ECO:0000313" key="4">
    <source>
        <dbReference type="EMBL" id="KAF9882621.1"/>
    </source>
</evidence>